<dbReference type="PROSITE" id="PS50076">
    <property type="entry name" value="DNAJ_2"/>
    <property type="match status" value="1"/>
</dbReference>
<dbReference type="RefSeq" id="WP_111397896.1">
    <property type="nucleotide sequence ID" value="NZ_QKYU01000008.1"/>
</dbReference>
<dbReference type="Pfam" id="PF00226">
    <property type="entry name" value="DnaJ"/>
    <property type="match status" value="1"/>
</dbReference>
<keyword evidence="3" id="KW-1185">Reference proteome</keyword>
<gene>
    <name evidence="2" type="ORF">C8P66_108159</name>
</gene>
<dbReference type="CDD" id="cd07316">
    <property type="entry name" value="terB_like_DjlA"/>
    <property type="match status" value="1"/>
</dbReference>
<proteinExistence type="predicted"/>
<dbReference type="Pfam" id="PF05099">
    <property type="entry name" value="TerB"/>
    <property type="match status" value="1"/>
</dbReference>
<evidence type="ECO:0000313" key="3">
    <source>
        <dbReference type="Proteomes" id="UP000249688"/>
    </source>
</evidence>
<dbReference type="InterPro" id="IPR029024">
    <property type="entry name" value="TerB-like"/>
</dbReference>
<dbReference type="EMBL" id="QKYU01000008">
    <property type="protein sequence ID" value="PZW46879.1"/>
    <property type="molecule type" value="Genomic_DNA"/>
</dbReference>
<evidence type="ECO:0000313" key="2">
    <source>
        <dbReference type="EMBL" id="PZW46879.1"/>
    </source>
</evidence>
<organism evidence="2 3">
    <name type="scientific">Humitalea rosea</name>
    <dbReference type="NCBI Taxonomy" id="990373"/>
    <lineage>
        <taxon>Bacteria</taxon>
        <taxon>Pseudomonadati</taxon>
        <taxon>Pseudomonadota</taxon>
        <taxon>Alphaproteobacteria</taxon>
        <taxon>Acetobacterales</taxon>
        <taxon>Roseomonadaceae</taxon>
        <taxon>Humitalea</taxon>
    </lineage>
</organism>
<dbReference type="Gene3D" id="1.10.287.110">
    <property type="entry name" value="DnaJ domain"/>
    <property type="match status" value="1"/>
</dbReference>
<dbReference type="SMART" id="SM00271">
    <property type="entry name" value="DnaJ"/>
    <property type="match status" value="1"/>
</dbReference>
<dbReference type="InterPro" id="IPR007791">
    <property type="entry name" value="DjlA_N"/>
</dbReference>
<sequence length="252" mass="27169">MSIWGKIIGGAAGFLMGGPAGAVMGASLGHAADTGAMGGMPRAADLTAMLGNKETLFAVSVVVLSAKLAKVDGPVKRSEIAAFRAQFRIPEENLREVGRLFDQARENATGYEPFAQRLGQAFRDNKVMLEDVLHALFAIARADGPPTRSELEFLGTVHARFGLEAAAWERALRGYVAGQRHEVDKVDPYAVLGVREDAPDSEVRAAWRALMRDHHPDSLAARGVPEAFAKRATDKVAEINAAWDRIKRARGL</sequence>
<dbReference type="InterPro" id="IPR001623">
    <property type="entry name" value="DnaJ_domain"/>
</dbReference>
<evidence type="ECO:0000259" key="1">
    <source>
        <dbReference type="PROSITE" id="PS50076"/>
    </source>
</evidence>
<dbReference type="InterPro" id="IPR036869">
    <property type="entry name" value="J_dom_sf"/>
</dbReference>
<dbReference type="AlphaFoldDB" id="A0A2W7KGK2"/>
<name>A0A2W7KGK2_9PROT</name>
<accession>A0A2W7KGK2</accession>
<dbReference type="Gene3D" id="1.10.3680.10">
    <property type="entry name" value="TerB-like"/>
    <property type="match status" value="1"/>
</dbReference>
<protein>
    <submittedName>
        <fullName evidence="2">DnaJ like chaperone protein</fullName>
    </submittedName>
</protein>
<comment type="caution">
    <text evidence="2">The sequence shown here is derived from an EMBL/GenBank/DDBJ whole genome shotgun (WGS) entry which is preliminary data.</text>
</comment>
<feature type="domain" description="J" evidence="1">
    <location>
        <begin position="187"/>
        <end position="251"/>
    </location>
</feature>
<dbReference type="OrthoDB" id="9782583at2"/>
<dbReference type="SUPFAM" id="SSF46565">
    <property type="entry name" value="Chaperone J-domain"/>
    <property type="match status" value="1"/>
</dbReference>
<dbReference type="Proteomes" id="UP000249688">
    <property type="component" value="Unassembled WGS sequence"/>
</dbReference>
<dbReference type="CDD" id="cd06257">
    <property type="entry name" value="DnaJ"/>
    <property type="match status" value="1"/>
</dbReference>
<dbReference type="SUPFAM" id="SSF158682">
    <property type="entry name" value="TerB-like"/>
    <property type="match status" value="1"/>
</dbReference>
<reference evidence="2 3" key="1">
    <citation type="submission" date="2018-06" db="EMBL/GenBank/DDBJ databases">
        <title>Genomic Encyclopedia of Archaeal and Bacterial Type Strains, Phase II (KMG-II): from individual species to whole genera.</title>
        <authorList>
            <person name="Goeker M."/>
        </authorList>
    </citation>
    <scope>NUCLEOTIDE SEQUENCE [LARGE SCALE GENOMIC DNA]</scope>
    <source>
        <strain evidence="2 3">DSM 24525</strain>
    </source>
</reference>